<accession>A0A1G2ICM3</accession>
<dbReference type="EMBL" id="MHPA01000026">
    <property type="protein sequence ID" value="OGZ72474.1"/>
    <property type="molecule type" value="Genomic_DNA"/>
</dbReference>
<evidence type="ECO:0000313" key="2">
    <source>
        <dbReference type="Proteomes" id="UP000176774"/>
    </source>
</evidence>
<dbReference type="STRING" id="1802214.A2908_02825"/>
<evidence type="ECO:0000313" key="1">
    <source>
        <dbReference type="EMBL" id="OGZ72474.1"/>
    </source>
</evidence>
<gene>
    <name evidence="1" type="ORF">A2908_02825</name>
</gene>
<comment type="caution">
    <text evidence="1">The sequence shown here is derived from an EMBL/GenBank/DDBJ whole genome shotgun (WGS) entry which is preliminary data.</text>
</comment>
<sequence length="97" mass="11273">MQHPEIRQKIIESLNLSGLTKPEQDKIVFMLMDNISSRISIAIWDTLSGQDKEDLNNIEKKEFLDYISVKIKDFPKLVEDITRQTLHDFKGKRVGIS</sequence>
<name>A0A1G2ICM3_9BACT</name>
<dbReference type="Proteomes" id="UP000176774">
    <property type="component" value="Unassembled WGS sequence"/>
</dbReference>
<reference evidence="1 2" key="1">
    <citation type="journal article" date="2016" name="Nat. Commun.">
        <title>Thousands of microbial genomes shed light on interconnected biogeochemical processes in an aquifer system.</title>
        <authorList>
            <person name="Anantharaman K."/>
            <person name="Brown C.T."/>
            <person name="Hug L.A."/>
            <person name="Sharon I."/>
            <person name="Castelle C.J."/>
            <person name="Probst A.J."/>
            <person name="Thomas B.C."/>
            <person name="Singh A."/>
            <person name="Wilkins M.J."/>
            <person name="Karaoz U."/>
            <person name="Brodie E.L."/>
            <person name="Williams K.H."/>
            <person name="Hubbard S.S."/>
            <person name="Banfield J.F."/>
        </authorList>
    </citation>
    <scope>NUCLEOTIDE SEQUENCE [LARGE SCALE GENOMIC DNA]</scope>
</reference>
<proteinExistence type="predicted"/>
<protein>
    <submittedName>
        <fullName evidence="1">Uncharacterized protein</fullName>
    </submittedName>
</protein>
<dbReference type="AlphaFoldDB" id="A0A1G2ICM3"/>
<organism evidence="1 2">
    <name type="scientific">Candidatus Staskawiczbacteria bacterium RIFCSPLOWO2_01_FULL_38_12b</name>
    <dbReference type="NCBI Taxonomy" id="1802214"/>
    <lineage>
        <taxon>Bacteria</taxon>
        <taxon>Candidatus Staskawicziibacteriota</taxon>
    </lineage>
</organism>